<feature type="transmembrane region" description="Helical" evidence="1">
    <location>
        <begin position="69"/>
        <end position="88"/>
    </location>
</feature>
<comment type="caution">
    <text evidence="2">The sequence shown here is derived from an EMBL/GenBank/DDBJ whole genome shotgun (WGS) entry which is preliminary data.</text>
</comment>
<dbReference type="EMBL" id="VOSB01000025">
    <property type="protein sequence ID" value="TXE15776.1"/>
    <property type="molecule type" value="Genomic_DNA"/>
</dbReference>
<organism evidence="2 3">
    <name type="scientific">Psychroserpens burtonensis</name>
    <dbReference type="NCBI Taxonomy" id="49278"/>
    <lineage>
        <taxon>Bacteria</taxon>
        <taxon>Pseudomonadati</taxon>
        <taxon>Bacteroidota</taxon>
        <taxon>Flavobacteriia</taxon>
        <taxon>Flavobacteriales</taxon>
        <taxon>Flavobacteriaceae</taxon>
        <taxon>Psychroserpens</taxon>
    </lineage>
</organism>
<dbReference type="STRING" id="1123037.GCA_000425305_03191"/>
<keyword evidence="1" id="KW-1133">Transmembrane helix</keyword>
<dbReference type="OrthoDB" id="1451346at2"/>
<gene>
    <name evidence="2" type="ORF">ES692_15250</name>
</gene>
<reference evidence="2 3" key="1">
    <citation type="submission" date="2019-08" db="EMBL/GenBank/DDBJ databases">
        <title>Genome of Psychroserpens burtonensis ACAM 167.</title>
        <authorList>
            <person name="Bowman J.P."/>
        </authorList>
    </citation>
    <scope>NUCLEOTIDE SEQUENCE [LARGE SCALE GENOMIC DNA]</scope>
    <source>
        <strain evidence="2 3">ACAM 167</strain>
    </source>
</reference>
<sequence length="121" mass="14133">MPKAKQHYWSPQLHLEINQNENKGSIIYGLFGPNPTVWTMFMFFHFIVAGLFIGCGIWTYVNWSLGNSYALQLFFALFMIVIWLALYFGGRLGKKTGMTQMHELHHFMRDTLRTNGIHTED</sequence>
<keyword evidence="1" id="KW-0472">Membrane</keyword>
<keyword evidence="3" id="KW-1185">Reference proteome</keyword>
<dbReference type="AlphaFoldDB" id="A0A5C7B4R7"/>
<proteinExistence type="predicted"/>
<feature type="transmembrane region" description="Helical" evidence="1">
    <location>
        <begin position="41"/>
        <end position="63"/>
    </location>
</feature>
<dbReference type="Proteomes" id="UP000321938">
    <property type="component" value="Unassembled WGS sequence"/>
</dbReference>
<evidence type="ECO:0000313" key="3">
    <source>
        <dbReference type="Proteomes" id="UP000321938"/>
    </source>
</evidence>
<accession>A0A5C7B4R7</accession>
<keyword evidence="1" id="KW-0812">Transmembrane</keyword>
<evidence type="ECO:0000313" key="2">
    <source>
        <dbReference type="EMBL" id="TXE15776.1"/>
    </source>
</evidence>
<name>A0A5C7B4R7_9FLAO</name>
<evidence type="ECO:0000256" key="1">
    <source>
        <dbReference type="SAM" id="Phobius"/>
    </source>
</evidence>
<protein>
    <submittedName>
        <fullName evidence="2">GTP-binding protein</fullName>
    </submittedName>
</protein>